<evidence type="ECO:0000313" key="3">
    <source>
        <dbReference type="Proteomes" id="UP001595900"/>
    </source>
</evidence>
<protein>
    <submittedName>
        <fullName evidence="2">Uncharacterized protein</fullName>
    </submittedName>
</protein>
<dbReference type="RefSeq" id="WP_390231555.1">
    <property type="nucleotide sequence ID" value="NZ_JBHSCN010000017.1"/>
</dbReference>
<proteinExistence type="predicted"/>
<dbReference type="Proteomes" id="UP001595900">
    <property type="component" value="Unassembled WGS sequence"/>
</dbReference>
<evidence type="ECO:0000313" key="2">
    <source>
        <dbReference type="EMBL" id="MFC4244998.1"/>
    </source>
</evidence>
<reference evidence="3" key="1">
    <citation type="journal article" date="2019" name="Int. J. Syst. Evol. Microbiol.">
        <title>The Global Catalogue of Microorganisms (GCM) 10K type strain sequencing project: providing services to taxonomists for standard genome sequencing and annotation.</title>
        <authorList>
            <consortium name="The Broad Institute Genomics Platform"/>
            <consortium name="The Broad Institute Genome Sequencing Center for Infectious Disease"/>
            <person name="Wu L."/>
            <person name="Ma J."/>
        </authorList>
    </citation>
    <scope>NUCLEOTIDE SEQUENCE [LARGE SCALE GENOMIC DNA]</scope>
    <source>
        <strain evidence="3">CGMCC 1.10363</strain>
    </source>
</reference>
<comment type="caution">
    <text evidence="2">The sequence shown here is derived from an EMBL/GenBank/DDBJ whole genome shotgun (WGS) entry which is preliminary data.</text>
</comment>
<sequence length="256" mass="26955">MSERVLRAIQEVTSRSLPRIPDLMEPGATFAWEDPQATRGHFLAWRDRVAARSLQEVQLLASGGIDPVPGVETERNVVAVALLRGELWQEQIRNRASAPRVEAFLESLNPGVHVRDPLEAGAGFEGAAADAQGDLPPGVYQGTRLDGGGPVRVVVAPLPADVWSTGSAAFALDDQSQTVVAAVTQMTLGRRSGTPGSRLAAVERQLQAGGYTVQDGHLVAPARAPAAPEQVRDPGTAPLSWPGRDSMAAAAPAMGR</sequence>
<keyword evidence="3" id="KW-1185">Reference proteome</keyword>
<dbReference type="EMBL" id="JBHSCN010000017">
    <property type="protein sequence ID" value="MFC4244998.1"/>
    <property type="molecule type" value="Genomic_DNA"/>
</dbReference>
<accession>A0ABV8QBF5</accession>
<gene>
    <name evidence="2" type="ORF">ACFOYW_16640</name>
</gene>
<name>A0ABV8QBF5_9MICO</name>
<organism evidence="2 3">
    <name type="scientific">Gryllotalpicola reticulitermitis</name>
    <dbReference type="NCBI Taxonomy" id="1184153"/>
    <lineage>
        <taxon>Bacteria</taxon>
        <taxon>Bacillati</taxon>
        <taxon>Actinomycetota</taxon>
        <taxon>Actinomycetes</taxon>
        <taxon>Micrococcales</taxon>
        <taxon>Microbacteriaceae</taxon>
        <taxon>Gryllotalpicola</taxon>
    </lineage>
</organism>
<evidence type="ECO:0000256" key="1">
    <source>
        <dbReference type="SAM" id="MobiDB-lite"/>
    </source>
</evidence>
<feature type="region of interest" description="Disordered" evidence="1">
    <location>
        <begin position="223"/>
        <end position="256"/>
    </location>
</feature>